<sequence>MTIGDNDSLRELARVTNPELRKKFGYVLPRLKEAIEAEVRRGIEKWGKTDTIPEILLSAAVEELGESAHAINHDEGKEKAQQEIVETMGVLVRLYWMVEDAALENR</sequence>
<evidence type="ECO:0000313" key="1">
    <source>
        <dbReference type="EMBL" id="GAH65905.1"/>
    </source>
</evidence>
<reference evidence="1" key="1">
    <citation type="journal article" date="2014" name="Front. Microbiol.">
        <title>High frequency of phylogenetically diverse reductive dehalogenase-homologous genes in deep subseafloor sedimentary metagenomes.</title>
        <authorList>
            <person name="Kawai M."/>
            <person name="Futagami T."/>
            <person name="Toyoda A."/>
            <person name="Takaki Y."/>
            <person name="Nishi S."/>
            <person name="Hori S."/>
            <person name="Arai W."/>
            <person name="Tsubouchi T."/>
            <person name="Morono Y."/>
            <person name="Uchiyama I."/>
            <person name="Ito T."/>
            <person name="Fujiyama A."/>
            <person name="Inagaki F."/>
            <person name="Takami H."/>
        </authorList>
    </citation>
    <scope>NUCLEOTIDE SEQUENCE</scope>
    <source>
        <strain evidence="1">Expedition CK06-06</strain>
    </source>
</reference>
<accession>X1I9F1</accession>
<name>X1I9F1_9ZZZZ</name>
<organism evidence="1">
    <name type="scientific">marine sediment metagenome</name>
    <dbReference type="NCBI Taxonomy" id="412755"/>
    <lineage>
        <taxon>unclassified sequences</taxon>
        <taxon>metagenomes</taxon>
        <taxon>ecological metagenomes</taxon>
    </lineage>
</organism>
<protein>
    <submittedName>
        <fullName evidence="1">Uncharacterized protein</fullName>
    </submittedName>
</protein>
<proteinExistence type="predicted"/>
<dbReference type="AlphaFoldDB" id="X1I9F1"/>
<gene>
    <name evidence="1" type="ORF">S03H2_42871</name>
</gene>
<dbReference type="EMBL" id="BARU01026713">
    <property type="protein sequence ID" value="GAH65905.1"/>
    <property type="molecule type" value="Genomic_DNA"/>
</dbReference>
<comment type="caution">
    <text evidence="1">The sequence shown here is derived from an EMBL/GenBank/DDBJ whole genome shotgun (WGS) entry which is preliminary data.</text>
</comment>